<dbReference type="PROSITE" id="PS51257">
    <property type="entry name" value="PROKAR_LIPOPROTEIN"/>
    <property type="match status" value="1"/>
</dbReference>
<dbReference type="STRING" id="237258.SAMN04489756_101148"/>
<evidence type="ECO:0000256" key="3">
    <source>
        <dbReference type="PROSITE-ProRule" id="PRU00277"/>
    </source>
</evidence>
<evidence type="ECO:0000313" key="6">
    <source>
        <dbReference type="EMBL" id="OEL11388.1"/>
    </source>
</evidence>
<name>A0A1E5UEZ7_9FLAO</name>
<feature type="domain" description="PPIase FKBP-type" evidence="5">
    <location>
        <begin position="86"/>
        <end position="169"/>
    </location>
</feature>
<accession>A0A1E5UEZ7</accession>
<dbReference type="AlphaFoldDB" id="A0A1E5UEZ7"/>
<dbReference type="GO" id="GO:0003755">
    <property type="term" value="F:peptidyl-prolyl cis-trans isomerase activity"/>
    <property type="evidence" value="ECO:0007669"/>
    <property type="project" value="UniProtKB-UniRule"/>
</dbReference>
<dbReference type="EMBL" id="MKGI01000043">
    <property type="protein sequence ID" value="OEL11388.1"/>
    <property type="molecule type" value="Genomic_DNA"/>
</dbReference>
<sequence>MKKVVFISLLSLLSCVKNSPAHPPVGGVLSQEDLNVSKNRAKNLNLLERKQIQDWINQQDKKFYSTGLNYWTDISDSESRTKKKDGELVSYEYDLYDFNQEKLYEKPNQNIDAPLGKFEELKAVEDAVRYMKKGEQATLLVPSVLAFGTYGDDEKIPNDMPLIIKIKIL</sequence>
<dbReference type="Gene3D" id="3.10.50.40">
    <property type="match status" value="1"/>
</dbReference>
<evidence type="ECO:0000256" key="1">
    <source>
        <dbReference type="ARBA" id="ARBA00000971"/>
    </source>
</evidence>
<dbReference type="RefSeq" id="WP_069798427.1">
    <property type="nucleotide sequence ID" value="NZ_CP034157.1"/>
</dbReference>
<dbReference type="Pfam" id="PF00254">
    <property type="entry name" value="FKBP_C"/>
    <property type="match status" value="1"/>
</dbReference>
<dbReference type="SUPFAM" id="SSF54534">
    <property type="entry name" value="FKBP-like"/>
    <property type="match status" value="1"/>
</dbReference>
<comment type="similarity">
    <text evidence="4">Belongs to the FKBP-type PPIase family.</text>
</comment>
<evidence type="ECO:0000313" key="7">
    <source>
        <dbReference type="Proteomes" id="UP000095601"/>
    </source>
</evidence>
<comment type="caution">
    <text evidence="6">The sequence shown here is derived from an EMBL/GenBank/DDBJ whole genome shotgun (WGS) entry which is preliminary data.</text>
</comment>
<dbReference type="EC" id="5.2.1.8" evidence="4"/>
<dbReference type="OrthoDB" id="1093155at2"/>
<dbReference type="Proteomes" id="UP000095601">
    <property type="component" value="Unassembled WGS sequence"/>
</dbReference>
<keyword evidence="7" id="KW-1185">Reference proteome</keyword>
<gene>
    <name evidence="6" type="ORF">BHF72_2258</name>
</gene>
<protein>
    <recommendedName>
        <fullName evidence="4">Peptidyl-prolyl cis-trans isomerase</fullName>
        <ecNumber evidence="4">5.2.1.8</ecNumber>
    </recommendedName>
</protein>
<evidence type="ECO:0000256" key="4">
    <source>
        <dbReference type="RuleBase" id="RU003915"/>
    </source>
</evidence>
<reference evidence="6 7" key="1">
    <citation type="submission" date="2016-09" db="EMBL/GenBank/DDBJ databases">
        <authorList>
            <person name="Capua I."/>
            <person name="De Benedictis P."/>
            <person name="Joannis T."/>
            <person name="Lombin L.H."/>
            <person name="Cattoli G."/>
        </authorList>
    </citation>
    <scope>NUCLEOTIDE SEQUENCE [LARGE SCALE GENOMIC DNA]</scope>
    <source>
        <strain evidence="6 7">NRS-1</strain>
    </source>
</reference>
<evidence type="ECO:0000259" key="5">
    <source>
        <dbReference type="PROSITE" id="PS50059"/>
    </source>
</evidence>
<dbReference type="KEGG" id="cnr:EB819_04550"/>
<dbReference type="PROSITE" id="PS50059">
    <property type="entry name" value="FKBP_PPIASE"/>
    <property type="match status" value="1"/>
</dbReference>
<organism evidence="6 7">
    <name type="scientific">Cloacibacterium normanense</name>
    <dbReference type="NCBI Taxonomy" id="237258"/>
    <lineage>
        <taxon>Bacteria</taxon>
        <taxon>Pseudomonadati</taxon>
        <taxon>Bacteroidota</taxon>
        <taxon>Flavobacteriia</taxon>
        <taxon>Flavobacteriales</taxon>
        <taxon>Weeksellaceae</taxon>
    </lineage>
</organism>
<evidence type="ECO:0000256" key="2">
    <source>
        <dbReference type="ARBA" id="ARBA00023110"/>
    </source>
</evidence>
<proteinExistence type="inferred from homology"/>
<dbReference type="InterPro" id="IPR001179">
    <property type="entry name" value="PPIase_FKBP_dom"/>
</dbReference>
<keyword evidence="3 4" id="KW-0413">Isomerase</keyword>
<dbReference type="InterPro" id="IPR046357">
    <property type="entry name" value="PPIase_dom_sf"/>
</dbReference>
<keyword evidence="2 3" id="KW-0697">Rotamase</keyword>
<comment type="catalytic activity">
    <reaction evidence="1 3 4">
        <text>[protein]-peptidylproline (omega=180) = [protein]-peptidylproline (omega=0)</text>
        <dbReference type="Rhea" id="RHEA:16237"/>
        <dbReference type="Rhea" id="RHEA-COMP:10747"/>
        <dbReference type="Rhea" id="RHEA-COMP:10748"/>
        <dbReference type="ChEBI" id="CHEBI:83833"/>
        <dbReference type="ChEBI" id="CHEBI:83834"/>
        <dbReference type="EC" id="5.2.1.8"/>
    </reaction>
</comment>